<dbReference type="PROSITE" id="PS51257">
    <property type="entry name" value="PROKAR_LIPOPROTEIN"/>
    <property type="match status" value="1"/>
</dbReference>
<proteinExistence type="predicted"/>
<evidence type="ECO:0000256" key="1">
    <source>
        <dbReference type="SAM" id="MobiDB-lite"/>
    </source>
</evidence>
<gene>
    <name evidence="3" type="ORF">WDJ50_16695</name>
</gene>
<protein>
    <submittedName>
        <fullName evidence="3">Uncharacterized protein</fullName>
    </submittedName>
</protein>
<feature type="transmembrane region" description="Helical" evidence="2">
    <location>
        <begin position="6"/>
        <end position="24"/>
    </location>
</feature>
<reference evidence="3" key="1">
    <citation type="submission" date="2024-03" db="EMBL/GenBank/DDBJ databases">
        <title>Deinococcus weizhi sp. nov., isolated from human skin.</title>
        <authorList>
            <person name="Wei Z."/>
            <person name="Tian F."/>
            <person name="Yang C."/>
            <person name="Xin L.T."/>
            <person name="Wen Z.J."/>
            <person name="Lan K.C."/>
            <person name="Yu L."/>
            <person name="Zhe W."/>
            <person name="Dan F.D."/>
            <person name="Jun W."/>
            <person name="Rui Z."/>
            <person name="Yong X.J."/>
            <person name="Ting Y."/>
            <person name="Wei X."/>
            <person name="Xu Z.G."/>
            <person name="Xin Z."/>
            <person name="Dong F.G."/>
            <person name="Ni X.M."/>
            <person name="Zheng M.G."/>
            <person name="Chun Y."/>
            <person name="Qian W.X."/>
        </authorList>
    </citation>
    <scope>NUCLEOTIDE SEQUENCE</scope>
    <source>
        <strain evidence="3">VB142</strain>
    </source>
</reference>
<keyword evidence="2" id="KW-0812">Transmembrane</keyword>
<dbReference type="EMBL" id="CP149783">
    <property type="protein sequence ID" value="WYF46059.1"/>
    <property type="molecule type" value="Genomic_DNA"/>
</dbReference>
<dbReference type="AlphaFoldDB" id="A0AAU6Q6Y9"/>
<name>A0AAU6Q6Y9_9DEIO</name>
<organism evidence="3">
    <name type="scientific">Deinococcus sp. VB142</name>
    <dbReference type="NCBI Taxonomy" id="3112952"/>
    <lineage>
        <taxon>Bacteria</taxon>
        <taxon>Thermotogati</taxon>
        <taxon>Deinococcota</taxon>
        <taxon>Deinococci</taxon>
        <taxon>Deinococcales</taxon>
        <taxon>Deinococcaceae</taxon>
        <taxon>Deinococcus</taxon>
    </lineage>
</organism>
<accession>A0AAU6Q6Y9</accession>
<keyword evidence="2" id="KW-1133">Transmembrane helix</keyword>
<feature type="region of interest" description="Disordered" evidence="1">
    <location>
        <begin position="31"/>
        <end position="65"/>
    </location>
</feature>
<evidence type="ECO:0000256" key="2">
    <source>
        <dbReference type="SAM" id="Phobius"/>
    </source>
</evidence>
<evidence type="ECO:0000313" key="3">
    <source>
        <dbReference type="EMBL" id="WYF46059.1"/>
    </source>
</evidence>
<dbReference type="RefSeq" id="WP_339097469.1">
    <property type="nucleotide sequence ID" value="NZ_CP149783.1"/>
</dbReference>
<sequence length="65" mass="6656">MSRARLIGALLALIVLACIVVIVLDQRGFFGGQNPSPTPSPTWTVPTPDPAPEPAPADGGGYGDL</sequence>
<keyword evidence="2" id="KW-0472">Membrane</keyword>